<organism evidence="4 5">
    <name type="scientific">Corallococcus aberystwythensis</name>
    <dbReference type="NCBI Taxonomy" id="2316722"/>
    <lineage>
        <taxon>Bacteria</taxon>
        <taxon>Pseudomonadati</taxon>
        <taxon>Myxococcota</taxon>
        <taxon>Myxococcia</taxon>
        <taxon>Myxococcales</taxon>
        <taxon>Cystobacterineae</taxon>
        <taxon>Myxococcaceae</taxon>
        <taxon>Corallococcus</taxon>
    </lineage>
</organism>
<comment type="caution">
    <text evidence="4">The sequence shown here is derived from an EMBL/GenBank/DDBJ whole genome shotgun (WGS) entry which is preliminary data.</text>
</comment>
<dbReference type="InterPro" id="IPR036188">
    <property type="entry name" value="FAD/NAD-bd_sf"/>
</dbReference>
<dbReference type="Pfam" id="PF01494">
    <property type="entry name" value="FAD_binding_3"/>
    <property type="match status" value="1"/>
</dbReference>
<evidence type="ECO:0000259" key="3">
    <source>
        <dbReference type="Pfam" id="PF01494"/>
    </source>
</evidence>
<dbReference type="OrthoDB" id="9784632at2"/>
<accession>A0A3A8Q2S4</accession>
<proteinExistence type="predicted"/>
<dbReference type="InterPro" id="IPR002938">
    <property type="entry name" value="FAD-bd"/>
</dbReference>
<dbReference type="InterPro" id="IPR050631">
    <property type="entry name" value="PheA/TfdB_FAD_monoxygenase"/>
</dbReference>
<evidence type="ECO:0000313" key="5">
    <source>
        <dbReference type="Proteomes" id="UP000267003"/>
    </source>
</evidence>
<dbReference type="RefSeq" id="WP_120557189.1">
    <property type="nucleotide sequence ID" value="NZ_RAWK01000124.1"/>
</dbReference>
<feature type="domain" description="FAD-binding" evidence="3">
    <location>
        <begin position="5"/>
        <end position="319"/>
    </location>
</feature>
<evidence type="ECO:0000313" key="4">
    <source>
        <dbReference type="EMBL" id="RKH63049.1"/>
    </source>
</evidence>
<dbReference type="PRINTS" id="PR00420">
    <property type="entry name" value="RNGMNOXGNASE"/>
</dbReference>
<dbReference type="GO" id="GO:0004497">
    <property type="term" value="F:monooxygenase activity"/>
    <property type="evidence" value="ECO:0007669"/>
    <property type="project" value="UniProtKB-KW"/>
</dbReference>
<keyword evidence="4" id="KW-0503">Monooxygenase</keyword>
<evidence type="ECO:0000256" key="2">
    <source>
        <dbReference type="ARBA" id="ARBA00023027"/>
    </source>
</evidence>
<keyword evidence="1" id="KW-0560">Oxidoreductase</keyword>
<sequence>MKMVCVGGGPAGLYFSILAKLSDPRHDVTVVERNPAGVTYGWGVVFWDDLLDDLYRNDPVSAQRIANSAARWDTQEVHLRGQYAMHIGGYGFALGRDRLLDILIRRAKGLGVDVRFQHDVTDPSEFQDAELIVACDGVNSRLRQRHVSHFQTHVEEGRNKYIWLGTNKVFDAFTFAFEETPAGWLWFHGYRFNGETSTCIIECQETTWKALGFDTLGPDETLRKLEGIFQSRLQGKSLFNQLKGMGKAPWLNFKRITNERWYHDNVVLMGDSAHTTHFSIGSGTKLAIQDAIGLARQLRAHPTDLPAALEAYDEERRAALLAIQLAARSSSEWFENVPSYVNQDATQFAYALLNRRGSSVWSYLLLMASQQPTLRGMLRKIHASKRWVHAQRRGRGAVALSAPPPG</sequence>
<dbReference type="Gene3D" id="3.50.50.60">
    <property type="entry name" value="FAD/NAD(P)-binding domain"/>
    <property type="match status" value="1"/>
</dbReference>
<dbReference type="PANTHER" id="PTHR43476:SF4">
    <property type="entry name" value="BLR0106 PROTEIN"/>
    <property type="match status" value="1"/>
</dbReference>
<dbReference type="AlphaFoldDB" id="A0A3A8Q2S4"/>
<dbReference type="SUPFAM" id="SSF51905">
    <property type="entry name" value="FAD/NAD(P)-binding domain"/>
    <property type="match status" value="1"/>
</dbReference>
<dbReference type="Proteomes" id="UP000267003">
    <property type="component" value="Unassembled WGS sequence"/>
</dbReference>
<gene>
    <name evidence="4" type="ORF">D7W81_21100</name>
</gene>
<evidence type="ECO:0000256" key="1">
    <source>
        <dbReference type="ARBA" id="ARBA00023002"/>
    </source>
</evidence>
<name>A0A3A8Q2S4_9BACT</name>
<reference evidence="5" key="1">
    <citation type="submission" date="2018-09" db="EMBL/GenBank/DDBJ databases">
        <authorList>
            <person name="Livingstone P.G."/>
            <person name="Whitworth D.E."/>
        </authorList>
    </citation>
    <scope>NUCLEOTIDE SEQUENCE [LARGE SCALE GENOMIC DNA]</scope>
    <source>
        <strain evidence="5">AB050A</strain>
    </source>
</reference>
<dbReference type="EMBL" id="RAWK01000124">
    <property type="protein sequence ID" value="RKH63049.1"/>
    <property type="molecule type" value="Genomic_DNA"/>
</dbReference>
<dbReference type="PANTHER" id="PTHR43476">
    <property type="entry name" value="3-(3-HYDROXY-PHENYL)PROPIONATE/3-HYDROXYCINNAMIC ACID HYDROXYLASE"/>
    <property type="match status" value="1"/>
</dbReference>
<dbReference type="GO" id="GO:0071949">
    <property type="term" value="F:FAD binding"/>
    <property type="evidence" value="ECO:0007669"/>
    <property type="project" value="InterPro"/>
</dbReference>
<keyword evidence="5" id="KW-1185">Reference proteome</keyword>
<protein>
    <submittedName>
        <fullName evidence="4">FAD-binding monooxygenase</fullName>
    </submittedName>
</protein>
<dbReference type="Gene3D" id="3.30.9.20">
    <property type="match status" value="1"/>
</dbReference>
<keyword evidence="2" id="KW-0520">NAD</keyword>